<feature type="compositionally biased region" description="Polar residues" evidence="1">
    <location>
        <begin position="33"/>
        <end position="45"/>
    </location>
</feature>
<dbReference type="Pfam" id="PF12824">
    <property type="entry name" value="MRP-L20"/>
    <property type="match status" value="1"/>
</dbReference>
<dbReference type="InterPro" id="IPR024388">
    <property type="entry name" value="Ribosomal_mL58"/>
</dbReference>
<feature type="region of interest" description="Disordered" evidence="1">
    <location>
        <begin position="19"/>
        <end position="62"/>
    </location>
</feature>
<dbReference type="GO" id="GO:0003735">
    <property type="term" value="F:structural constituent of ribosome"/>
    <property type="evidence" value="ECO:0007669"/>
    <property type="project" value="TreeGrafter"/>
</dbReference>
<dbReference type="EMBL" id="CAACVR010000076">
    <property type="protein sequence ID" value="VEU24406.1"/>
    <property type="molecule type" value="Genomic_DNA"/>
</dbReference>
<evidence type="ECO:0000313" key="3">
    <source>
        <dbReference type="Proteomes" id="UP000290900"/>
    </source>
</evidence>
<dbReference type="Proteomes" id="UP000290900">
    <property type="component" value="Unassembled WGS sequence"/>
</dbReference>
<dbReference type="PANTHER" id="PTHR28266:SF1">
    <property type="entry name" value="LARGE RIBOSOMAL SUBUNIT PROTEIN ML58"/>
    <property type="match status" value="1"/>
</dbReference>
<name>A0A448YU37_BRENA</name>
<dbReference type="InParanoid" id="A0A448YU37"/>
<organism evidence="2 3">
    <name type="scientific">Brettanomyces naardenensis</name>
    <name type="common">Yeast</name>
    <dbReference type="NCBI Taxonomy" id="13370"/>
    <lineage>
        <taxon>Eukaryota</taxon>
        <taxon>Fungi</taxon>
        <taxon>Dikarya</taxon>
        <taxon>Ascomycota</taxon>
        <taxon>Saccharomycotina</taxon>
        <taxon>Pichiomycetes</taxon>
        <taxon>Pichiales</taxon>
        <taxon>Pichiaceae</taxon>
        <taxon>Brettanomyces</taxon>
    </lineage>
</organism>
<accession>A0A448YU37</accession>
<evidence type="ECO:0000313" key="2">
    <source>
        <dbReference type="EMBL" id="VEU24406.1"/>
    </source>
</evidence>
<keyword evidence="3" id="KW-1185">Reference proteome</keyword>
<sequence length="194" mass="22676">MFSTKLSLRSVLRNTLGSIRQSSTQKFPRKLPNTPNRYNAKSSAFNLKPNMPDGLFYQPSPSPLDPEITPKAFLPQSDPRKVSDSYYPEEEQLIKKNVQYMPIIYKARTAKKYGLTKEQVGELQSMRERGATRKQMKEKFQVSDFFISIATERNPDTIAKEKKVLKKQVKRWSAKTRDARKLKEKKKLMWERDL</sequence>
<dbReference type="GO" id="GO:0005762">
    <property type="term" value="C:mitochondrial large ribosomal subunit"/>
    <property type="evidence" value="ECO:0007669"/>
    <property type="project" value="TreeGrafter"/>
</dbReference>
<dbReference type="FunCoup" id="A0A448YU37">
    <property type="interactions" value="162"/>
</dbReference>
<dbReference type="AlphaFoldDB" id="A0A448YU37"/>
<dbReference type="STRING" id="13370.A0A448YU37"/>
<proteinExistence type="predicted"/>
<evidence type="ECO:0000256" key="1">
    <source>
        <dbReference type="SAM" id="MobiDB-lite"/>
    </source>
</evidence>
<gene>
    <name evidence="2" type="ORF">BRENAR_LOCUS5134</name>
</gene>
<protein>
    <submittedName>
        <fullName evidence="2">DEKNAAC105645</fullName>
    </submittedName>
</protein>
<dbReference type="PANTHER" id="PTHR28266">
    <property type="entry name" value="54S RIBOSOMAL PROTEIN L20, MITOCHONDRIAL"/>
    <property type="match status" value="1"/>
</dbReference>
<reference evidence="2 3" key="1">
    <citation type="submission" date="2018-12" db="EMBL/GenBank/DDBJ databases">
        <authorList>
            <person name="Tiukova I."/>
            <person name="Dainat J."/>
        </authorList>
    </citation>
    <scope>NUCLEOTIDE SEQUENCE [LARGE SCALE GENOMIC DNA]</scope>
</reference>
<dbReference type="OrthoDB" id="6021263at2759"/>